<comment type="caution">
    <text evidence="4">The sequence shown here is derived from an EMBL/GenBank/DDBJ whole genome shotgun (WGS) entry which is preliminary data.</text>
</comment>
<dbReference type="Gene3D" id="3.10.180.10">
    <property type="entry name" value="2,3-Dihydroxybiphenyl 1,2-Dioxygenase, domain 1"/>
    <property type="match status" value="2"/>
</dbReference>
<proteinExistence type="inferred from homology"/>
<keyword evidence="5" id="KW-1185">Reference proteome</keyword>
<evidence type="ECO:0000313" key="4">
    <source>
        <dbReference type="EMBL" id="RAO73030.1"/>
    </source>
</evidence>
<dbReference type="AlphaFoldDB" id="A0A364LB28"/>
<name>A0A364LB28_TALAM</name>
<dbReference type="SUPFAM" id="SSF56529">
    <property type="entry name" value="FAH"/>
    <property type="match status" value="1"/>
</dbReference>
<dbReference type="PROSITE" id="PS51819">
    <property type="entry name" value="VOC"/>
    <property type="match status" value="1"/>
</dbReference>
<dbReference type="STRING" id="1196081.A0A364LB28"/>
<feature type="domain" description="VOC" evidence="3">
    <location>
        <begin position="399"/>
        <end position="528"/>
    </location>
</feature>
<gene>
    <name evidence="4" type="ORF">BHQ10_009042</name>
</gene>
<evidence type="ECO:0000313" key="5">
    <source>
        <dbReference type="Proteomes" id="UP000249363"/>
    </source>
</evidence>
<dbReference type="GO" id="GO:0018773">
    <property type="term" value="F:acetylpyruvate hydrolase activity"/>
    <property type="evidence" value="ECO:0007669"/>
    <property type="project" value="TreeGrafter"/>
</dbReference>
<protein>
    <recommendedName>
        <fullName evidence="3">VOC domain-containing protein</fullName>
    </recommendedName>
</protein>
<dbReference type="RefSeq" id="XP_040737544.1">
    <property type="nucleotide sequence ID" value="XM_040881915.1"/>
</dbReference>
<dbReference type="PANTHER" id="PTHR11820:SF86">
    <property type="entry name" value="FUMARYLACETOACETATE HYDROLASE FAMILY PROTEIN (AFU_ORTHOLOGUE AFUA_7G07000)"/>
    <property type="match status" value="1"/>
</dbReference>
<evidence type="ECO:0000259" key="3">
    <source>
        <dbReference type="PROSITE" id="PS51819"/>
    </source>
</evidence>
<dbReference type="EMBL" id="MIKG01000022">
    <property type="protein sequence ID" value="RAO73030.1"/>
    <property type="molecule type" value="Genomic_DNA"/>
</dbReference>
<reference evidence="4 5" key="1">
    <citation type="journal article" date="2017" name="Biotechnol. Biofuels">
        <title>Differential beta-glucosidase expression as a function of carbon source availability in Talaromyces amestolkiae: a genomic and proteomic approach.</title>
        <authorList>
            <person name="de Eugenio L.I."/>
            <person name="Mendez-Liter J.A."/>
            <person name="Nieto-Dominguez M."/>
            <person name="Alonso L."/>
            <person name="Gil-Munoz J."/>
            <person name="Barriuso J."/>
            <person name="Prieto A."/>
            <person name="Martinez M.J."/>
        </authorList>
    </citation>
    <scope>NUCLEOTIDE SEQUENCE [LARGE SCALE GENOMIC DNA]</scope>
    <source>
        <strain evidence="4 5">CIB</strain>
    </source>
</reference>
<evidence type="ECO:0000256" key="1">
    <source>
        <dbReference type="ARBA" id="ARBA00010211"/>
    </source>
</evidence>
<dbReference type="Pfam" id="PF01557">
    <property type="entry name" value="FAA_hydrolase"/>
    <property type="match status" value="1"/>
</dbReference>
<organism evidence="4 5">
    <name type="scientific">Talaromyces amestolkiae</name>
    <dbReference type="NCBI Taxonomy" id="1196081"/>
    <lineage>
        <taxon>Eukaryota</taxon>
        <taxon>Fungi</taxon>
        <taxon>Dikarya</taxon>
        <taxon>Ascomycota</taxon>
        <taxon>Pezizomycotina</taxon>
        <taxon>Eurotiomycetes</taxon>
        <taxon>Eurotiomycetidae</taxon>
        <taxon>Eurotiales</taxon>
        <taxon>Trichocomaceae</taxon>
        <taxon>Talaromyces</taxon>
        <taxon>Talaromyces sect. Talaromyces</taxon>
    </lineage>
</organism>
<dbReference type="CDD" id="cd07267">
    <property type="entry name" value="THT_Oxygenase_N"/>
    <property type="match status" value="1"/>
</dbReference>
<keyword evidence="2" id="KW-0479">Metal-binding</keyword>
<dbReference type="InterPro" id="IPR011234">
    <property type="entry name" value="Fumarylacetoacetase-like_C"/>
</dbReference>
<sequence>MSHFTRLIRFESAGNVLFADLTSALSEIPSLGSKITAYTTFEKLIENDEPVQAVVDKLNVPMHPPVWTKPSASLASPHEDIHISRYCASNFPDWEGELVFVTSKECRDVTPEEANSYILGYTIGNDLSCRKFQMPEQNGGQIFYAKAFDKFAPIGPVLVSSTAYKNEEGSRLQTRVNGEVMQDVEIKNDVIFSPTQILSFISQSTTIPAYTAIMTGTPSGVGVFKEPRRFLQHDEVVEIQLTRLGHVYFEHRNLKEFQRFAKDFGFIEERRIGNTIYYRGYGKDPYVYVASQSETRSSRFLGPAFVAKDEENFEKAMKLEGAIVKDISHAPGGGRLVTVPRPNGTFMHIVYGQMEREIDPSSELPSKIVESQGPFNEPFKKGRFGVFQRFKPAPALVHKIGHLGYICCEFDQELKFYTENFNFVHSDILSHEQFGWVDFMTFMHLDLGEEYSDHHVFFLSRAPPGTTKTSVHHTSYEVADFDTQLMGHRWLEEQKWRSVWGVGRHVLGSQIFDYWLDSSGFKVEHYADGDVVNTEYKNMRSVAGPMAIWGPEIPADFAKNKAG</sequence>
<dbReference type="SUPFAM" id="SSF54593">
    <property type="entry name" value="Glyoxalase/Bleomycin resistance protein/Dihydroxybiphenyl dioxygenase"/>
    <property type="match status" value="1"/>
</dbReference>
<evidence type="ECO:0000256" key="2">
    <source>
        <dbReference type="ARBA" id="ARBA00022723"/>
    </source>
</evidence>
<comment type="similarity">
    <text evidence="1">Belongs to the FAH family.</text>
</comment>
<dbReference type="GO" id="GO:0046872">
    <property type="term" value="F:metal ion binding"/>
    <property type="evidence" value="ECO:0007669"/>
    <property type="project" value="UniProtKB-KW"/>
</dbReference>
<accession>A0A364LB28</accession>
<dbReference type="PANTHER" id="PTHR11820">
    <property type="entry name" value="ACYLPYRUVASE"/>
    <property type="match status" value="1"/>
</dbReference>
<dbReference type="InterPro" id="IPR036663">
    <property type="entry name" value="Fumarylacetoacetase_C_sf"/>
</dbReference>
<dbReference type="InterPro" id="IPR037523">
    <property type="entry name" value="VOC_core"/>
</dbReference>
<dbReference type="Proteomes" id="UP000249363">
    <property type="component" value="Unassembled WGS sequence"/>
</dbReference>
<dbReference type="OrthoDB" id="411064at2759"/>
<dbReference type="InterPro" id="IPR029068">
    <property type="entry name" value="Glyas_Bleomycin-R_OHBP_Dase"/>
</dbReference>
<dbReference type="GeneID" id="63798256"/>
<dbReference type="Gene3D" id="3.90.850.10">
    <property type="entry name" value="Fumarylacetoacetase-like, C-terminal domain"/>
    <property type="match status" value="1"/>
</dbReference>